<dbReference type="Pfam" id="PF00151">
    <property type="entry name" value="Lipase"/>
    <property type="match status" value="2"/>
</dbReference>
<feature type="binding site" evidence="4">
    <location>
        <position position="232"/>
    </location>
    <ligand>
        <name>Ca(2+)</name>
        <dbReference type="ChEBI" id="CHEBI:29108"/>
    </ligand>
</feature>
<protein>
    <recommendedName>
        <fullName evidence="6">Lipase domain-containing protein</fullName>
    </recommendedName>
</protein>
<comment type="similarity">
    <text evidence="2 5">Belongs to the AB hydrolase superfamily. Lipase family.</text>
</comment>
<keyword evidence="4" id="KW-0479">Metal-binding</keyword>
<proteinExistence type="inferred from homology"/>
<feature type="binding site" evidence="4">
    <location>
        <position position="235"/>
    </location>
    <ligand>
        <name>Ca(2+)</name>
        <dbReference type="ChEBI" id="CHEBI:29108"/>
    </ligand>
</feature>
<dbReference type="InterPro" id="IPR029058">
    <property type="entry name" value="AB_hydrolase_fold"/>
</dbReference>
<dbReference type="PANTHER" id="PTHR11610">
    <property type="entry name" value="LIPASE"/>
    <property type="match status" value="1"/>
</dbReference>
<dbReference type="OrthoDB" id="199913at2759"/>
<evidence type="ECO:0000256" key="3">
    <source>
        <dbReference type="ARBA" id="ARBA00022525"/>
    </source>
</evidence>
<dbReference type="GO" id="GO:0052689">
    <property type="term" value="F:carboxylic ester hydrolase activity"/>
    <property type="evidence" value="ECO:0007669"/>
    <property type="project" value="InterPro"/>
</dbReference>
<dbReference type="GO" id="GO:0046872">
    <property type="term" value="F:metal ion binding"/>
    <property type="evidence" value="ECO:0007669"/>
    <property type="project" value="UniProtKB-KW"/>
</dbReference>
<evidence type="ECO:0000256" key="1">
    <source>
        <dbReference type="ARBA" id="ARBA00004613"/>
    </source>
</evidence>
<evidence type="ECO:0000313" key="8">
    <source>
        <dbReference type="Proteomes" id="UP001152799"/>
    </source>
</evidence>
<keyword evidence="4" id="KW-0106">Calcium</keyword>
<feature type="domain" description="Lipase" evidence="6">
    <location>
        <begin position="261"/>
        <end position="343"/>
    </location>
</feature>
<gene>
    <name evidence="7" type="ORF">CEUTPL_LOCUS6998</name>
</gene>
<evidence type="ECO:0000259" key="6">
    <source>
        <dbReference type="Pfam" id="PF00151"/>
    </source>
</evidence>
<accession>A0A9N9MMZ3</accession>
<evidence type="ECO:0000256" key="5">
    <source>
        <dbReference type="RuleBase" id="RU004262"/>
    </source>
</evidence>
<dbReference type="AlphaFoldDB" id="A0A9N9MMZ3"/>
<feature type="domain" description="Lipase" evidence="6">
    <location>
        <begin position="38"/>
        <end position="246"/>
    </location>
</feature>
<dbReference type="GO" id="GO:0005615">
    <property type="term" value="C:extracellular space"/>
    <property type="evidence" value="ECO:0007669"/>
    <property type="project" value="TreeGrafter"/>
</dbReference>
<evidence type="ECO:0000313" key="7">
    <source>
        <dbReference type="EMBL" id="CAG9766414.1"/>
    </source>
</evidence>
<dbReference type="PRINTS" id="PR00821">
    <property type="entry name" value="TAGLIPASE"/>
</dbReference>
<keyword evidence="8" id="KW-1185">Reference proteome</keyword>
<organism evidence="7 8">
    <name type="scientific">Ceutorhynchus assimilis</name>
    <name type="common">cabbage seed weevil</name>
    <dbReference type="NCBI Taxonomy" id="467358"/>
    <lineage>
        <taxon>Eukaryota</taxon>
        <taxon>Metazoa</taxon>
        <taxon>Ecdysozoa</taxon>
        <taxon>Arthropoda</taxon>
        <taxon>Hexapoda</taxon>
        <taxon>Insecta</taxon>
        <taxon>Pterygota</taxon>
        <taxon>Neoptera</taxon>
        <taxon>Endopterygota</taxon>
        <taxon>Coleoptera</taxon>
        <taxon>Polyphaga</taxon>
        <taxon>Cucujiformia</taxon>
        <taxon>Curculionidae</taxon>
        <taxon>Ceutorhynchinae</taxon>
        <taxon>Ceutorhynchus</taxon>
    </lineage>
</organism>
<name>A0A9N9MMZ3_9CUCU</name>
<comment type="subcellular location">
    <subcellularLocation>
        <location evidence="1">Secreted</location>
    </subcellularLocation>
</comment>
<dbReference type="SUPFAM" id="SSF53474">
    <property type="entry name" value="alpha/beta-Hydrolases"/>
    <property type="match status" value="1"/>
</dbReference>
<dbReference type="InterPro" id="IPR000734">
    <property type="entry name" value="TAG_lipase"/>
</dbReference>
<keyword evidence="3" id="KW-0964">Secreted</keyword>
<evidence type="ECO:0000256" key="4">
    <source>
        <dbReference type="PIRSR" id="PIRSR000865-2"/>
    </source>
</evidence>
<dbReference type="Gene3D" id="3.40.50.1820">
    <property type="entry name" value="alpha/beta hydrolase"/>
    <property type="match status" value="1"/>
</dbReference>
<dbReference type="InterPro" id="IPR016272">
    <property type="entry name" value="Lipase_LIPH"/>
</dbReference>
<reference evidence="7" key="1">
    <citation type="submission" date="2022-01" db="EMBL/GenBank/DDBJ databases">
        <authorList>
            <person name="King R."/>
        </authorList>
    </citation>
    <scope>NUCLEOTIDE SEQUENCE</scope>
</reference>
<dbReference type="Proteomes" id="UP001152799">
    <property type="component" value="Chromosome 3"/>
</dbReference>
<dbReference type="GO" id="GO:0016042">
    <property type="term" value="P:lipid catabolic process"/>
    <property type="evidence" value="ECO:0007669"/>
    <property type="project" value="TreeGrafter"/>
</dbReference>
<sequence length="480" mass="54122">MKEKDPMKDSESDGLTTTMTNTLNFGAISIYLEFFSKCFDGLGCVKVDESWYDKKIRPVNLKPFEREIINTEFILVMRNSTHKNKNEIYYQVLTTDGMALQNAGYIQGKFLFILLHDFTSNGYTGWIKHITKVLKSRTVECNVISVDWHAGSEPPYDQAIANARVVALEVTHFLKFLRESHNVTLEQVHLIGHGVGAHIAGYVGHELKVKKISGLDPSGPRFDGMPAQVKLDATDADYVEVLHTDVGARCSTKQSDVLSLTRSGLNKGEIIPGCSHKRAFKYYIESLEIEDCTFLGIKCGSYLEFKQGKCTDCGENCRTFGLVTYSKRNNGSYFLQTNSKKPYCLFQYRVNVHIGAKKPDYFGSFEFFLMDQNYRSTKSSMLEHRGFKPGKENSFVFYATVPEMGKIVNAKVGWIEGSRVGWSEGKISLCLINCKRVIDVERLTIQSINSNTIYAQEVALCPDEGITEIQSGDFQEFSVC</sequence>
<dbReference type="GO" id="GO:0016298">
    <property type="term" value="F:lipase activity"/>
    <property type="evidence" value="ECO:0007669"/>
    <property type="project" value="InterPro"/>
</dbReference>
<dbReference type="EMBL" id="OU892279">
    <property type="protein sequence ID" value="CAG9766414.1"/>
    <property type="molecule type" value="Genomic_DNA"/>
</dbReference>
<dbReference type="PIRSF" id="PIRSF000865">
    <property type="entry name" value="Lipoprotein_lipase_LIPH"/>
    <property type="match status" value="1"/>
</dbReference>
<dbReference type="InterPro" id="IPR013818">
    <property type="entry name" value="Lipase"/>
</dbReference>
<evidence type="ECO:0000256" key="2">
    <source>
        <dbReference type="ARBA" id="ARBA00010701"/>
    </source>
</evidence>